<protein>
    <recommendedName>
        <fullName evidence="3 14">Zona pellucida sperm-binding protein 3</fullName>
    </recommendedName>
</protein>
<name>A0A669EIM9_ORENI</name>
<keyword evidence="11" id="KW-0472">Membrane</keyword>
<evidence type="ECO:0000259" key="15">
    <source>
        <dbReference type="PROSITE" id="PS51034"/>
    </source>
</evidence>
<dbReference type="GeneTree" id="ENSGT01030000234567"/>
<keyword evidence="5 14" id="KW-0964">Secreted</keyword>
<dbReference type="Gene3D" id="2.60.40.3210">
    <property type="entry name" value="Zona pellucida, ZP-N domain"/>
    <property type="match status" value="1"/>
</dbReference>
<dbReference type="InterPro" id="IPR055355">
    <property type="entry name" value="ZP-C"/>
</dbReference>
<evidence type="ECO:0000256" key="3">
    <source>
        <dbReference type="ARBA" id="ARBA00017980"/>
    </source>
</evidence>
<comment type="domain">
    <text evidence="14">The ZP domain is involved in the polymerization of the ZP proteins to form the zona pellucida.</text>
</comment>
<dbReference type="GO" id="GO:0035805">
    <property type="term" value="C:egg coat"/>
    <property type="evidence" value="ECO:0007669"/>
    <property type="project" value="UniProtKB-SubCell"/>
</dbReference>
<evidence type="ECO:0000256" key="6">
    <source>
        <dbReference type="ARBA" id="ARBA00022530"/>
    </source>
</evidence>
<keyword evidence="7 14" id="KW-0165">Cleavage on pair of basic residues</keyword>
<dbReference type="InterPro" id="IPR055356">
    <property type="entry name" value="ZP-N"/>
</dbReference>
<feature type="signal peptide" evidence="14">
    <location>
        <begin position="1"/>
        <end position="33"/>
    </location>
</feature>
<dbReference type="Pfam" id="PF00100">
    <property type="entry name" value="Zona_pellucida"/>
    <property type="match status" value="1"/>
</dbReference>
<dbReference type="GO" id="GO:0035803">
    <property type="term" value="P:egg coat formation"/>
    <property type="evidence" value="ECO:0007669"/>
    <property type="project" value="UniProtKB-UniRule"/>
</dbReference>
<dbReference type="AlphaFoldDB" id="A0A669EIM9"/>
<dbReference type="InterPro" id="IPR001507">
    <property type="entry name" value="ZP_dom"/>
</dbReference>
<evidence type="ECO:0000256" key="2">
    <source>
        <dbReference type="ARBA" id="ARBA00006735"/>
    </source>
</evidence>
<evidence type="ECO:0000313" key="16">
    <source>
        <dbReference type="Ensembl" id="ENSONIP00000072745.1"/>
    </source>
</evidence>
<keyword evidence="4 14" id="KW-1003">Cell membrane</keyword>
<keyword evidence="13" id="KW-0325">Glycoprotein</keyword>
<dbReference type="PROSITE" id="PS51034">
    <property type="entry name" value="ZP_2"/>
    <property type="match status" value="1"/>
</dbReference>
<dbReference type="GO" id="GO:0005886">
    <property type="term" value="C:plasma membrane"/>
    <property type="evidence" value="ECO:0007669"/>
    <property type="project" value="UniProtKB-SubCell"/>
</dbReference>
<dbReference type="PANTHER" id="PTHR11576:SF2">
    <property type="entry name" value="ZONA PELLUCIDA SPERM-BINDING PROTEIN 3"/>
    <property type="match status" value="1"/>
</dbReference>
<proteinExistence type="inferred from homology"/>
<keyword evidence="17" id="KW-1185">Reference proteome</keyword>
<evidence type="ECO:0000313" key="17">
    <source>
        <dbReference type="Proteomes" id="UP000005207"/>
    </source>
</evidence>
<dbReference type="SMART" id="SM00241">
    <property type="entry name" value="ZP"/>
    <property type="match status" value="1"/>
</dbReference>
<dbReference type="GO" id="GO:0007339">
    <property type="term" value="P:binding of sperm to zona pellucida"/>
    <property type="evidence" value="ECO:0007669"/>
    <property type="project" value="UniProtKB-UniRule"/>
</dbReference>
<evidence type="ECO:0000256" key="14">
    <source>
        <dbReference type="RuleBase" id="RU367066"/>
    </source>
</evidence>
<evidence type="ECO:0000256" key="4">
    <source>
        <dbReference type="ARBA" id="ARBA00022475"/>
    </source>
</evidence>
<dbReference type="Gene3D" id="2.60.40.4100">
    <property type="entry name" value="Zona pellucida, ZP-C domain"/>
    <property type="match status" value="1"/>
</dbReference>
<comment type="subcellular location">
    <subcellularLocation>
        <location evidence="1">Secreted</location>
        <location evidence="1">Extracellular space</location>
        <location evidence="1">Extracellular matrix</location>
    </subcellularLocation>
    <subcellularLocation>
        <location evidence="14">Zona pellucida</location>
    </subcellularLocation>
    <subcellularLocation>
        <location evidence="14">Cell membrane</location>
        <topology evidence="14">Single-pass type I membrane protein</topology>
    </subcellularLocation>
</comment>
<keyword evidence="6 14" id="KW-0272">Extracellular matrix</keyword>
<dbReference type="Pfam" id="PF23344">
    <property type="entry name" value="ZP-N"/>
    <property type="match status" value="1"/>
</dbReference>
<evidence type="ECO:0000256" key="12">
    <source>
        <dbReference type="ARBA" id="ARBA00023157"/>
    </source>
</evidence>
<reference evidence="16" key="3">
    <citation type="submission" date="2025-09" db="UniProtKB">
        <authorList>
            <consortium name="Ensembl"/>
        </authorList>
    </citation>
    <scope>IDENTIFICATION</scope>
</reference>
<dbReference type="GO" id="GO:2000344">
    <property type="term" value="P:positive regulation of acrosome reaction"/>
    <property type="evidence" value="ECO:0007669"/>
    <property type="project" value="UniProtKB-UniRule"/>
</dbReference>
<comment type="function">
    <text evidence="14">Component of the zona pellucida, an extracellular matrix surrounding oocytes which mediates sperm binding, induction of the acrosome reaction and prevents post-fertilization polyspermy. The zona pellucida is composed of 3 to 4 glycoproteins, ZP1, ZP2, ZP3, and ZP4. ZP3 is essential for sperm binding and zona matrix formation.</text>
</comment>
<evidence type="ECO:0000256" key="5">
    <source>
        <dbReference type="ARBA" id="ARBA00022525"/>
    </source>
</evidence>
<evidence type="ECO:0000256" key="7">
    <source>
        <dbReference type="ARBA" id="ARBA00022685"/>
    </source>
</evidence>
<dbReference type="PANTHER" id="PTHR11576">
    <property type="entry name" value="ZONA PELLUCIDA SPERM-BINDING PROTEIN 3"/>
    <property type="match status" value="1"/>
</dbReference>
<evidence type="ECO:0000256" key="13">
    <source>
        <dbReference type="ARBA" id="ARBA00023180"/>
    </source>
</evidence>
<evidence type="ECO:0000256" key="8">
    <source>
        <dbReference type="ARBA" id="ARBA00022692"/>
    </source>
</evidence>
<dbReference type="InterPro" id="IPR042235">
    <property type="entry name" value="ZP-C_dom"/>
</dbReference>
<reference evidence="17" key="1">
    <citation type="submission" date="2012-01" db="EMBL/GenBank/DDBJ databases">
        <title>The Genome Sequence of Oreochromis niloticus (Nile Tilapia).</title>
        <authorList>
            <consortium name="Broad Institute Genome Assembly Team"/>
            <consortium name="Broad Institute Sequencing Platform"/>
            <person name="Di Palma F."/>
            <person name="Johnson J."/>
            <person name="Lander E.S."/>
            <person name="Lindblad-Toh K."/>
        </authorList>
    </citation>
    <scope>NUCLEOTIDE SEQUENCE [LARGE SCALE GENOMIC DNA]</scope>
</reference>
<reference evidence="16" key="2">
    <citation type="submission" date="2025-08" db="UniProtKB">
        <authorList>
            <consortium name="Ensembl"/>
        </authorList>
    </citation>
    <scope>IDENTIFICATION</scope>
</reference>
<evidence type="ECO:0000256" key="9">
    <source>
        <dbReference type="ARBA" id="ARBA00022729"/>
    </source>
</evidence>
<accession>A0A669EIM9</accession>
<dbReference type="FunFam" id="2.60.40.4100:FF:000002">
    <property type="entry name" value="Zona pellucida sperm-binding protein 3"/>
    <property type="match status" value="1"/>
</dbReference>
<dbReference type="Ensembl" id="ENSONIT00000065873.1">
    <property type="protein sequence ID" value="ENSONIP00000072745.1"/>
    <property type="gene ID" value="ENSONIG00000031692.1"/>
</dbReference>
<comment type="similarity">
    <text evidence="2 14">Belongs to the ZP domain family. ZPC subfamily.</text>
</comment>
<dbReference type="GO" id="GO:0035804">
    <property type="term" value="F:structural constituent of egg coat"/>
    <property type="evidence" value="ECO:0007669"/>
    <property type="project" value="UniProtKB-UniRule"/>
</dbReference>
<evidence type="ECO:0000256" key="1">
    <source>
        <dbReference type="ARBA" id="ARBA00004498"/>
    </source>
</evidence>
<keyword evidence="9 14" id="KW-0732">Signal</keyword>
<dbReference type="Proteomes" id="UP000005207">
    <property type="component" value="Linkage group LG7"/>
</dbReference>
<comment type="PTM">
    <text evidence="14">Proteolytically cleaved before the transmembrane segment to yield the secreted ectodomain incorporated in the zona pellucida.</text>
</comment>
<feature type="chain" id="PRO_5025714674" description="Zona pellucida sperm-binding protein 3" evidence="14">
    <location>
        <begin position="34"/>
        <end position="352"/>
    </location>
</feature>
<organism evidence="16 17">
    <name type="scientific">Oreochromis niloticus</name>
    <name type="common">Nile tilapia</name>
    <name type="synonym">Tilapia nilotica</name>
    <dbReference type="NCBI Taxonomy" id="8128"/>
    <lineage>
        <taxon>Eukaryota</taxon>
        <taxon>Metazoa</taxon>
        <taxon>Chordata</taxon>
        <taxon>Craniata</taxon>
        <taxon>Vertebrata</taxon>
        <taxon>Euteleostomi</taxon>
        <taxon>Actinopterygii</taxon>
        <taxon>Neopterygii</taxon>
        <taxon>Teleostei</taxon>
        <taxon>Neoteleostei</taxon>
        <taxon>Acanthomorphata</taxon>
        <taxon>Ovalentaria</taxon>
        <taxon>Cichlomorphae</taxon>
        <taxon>Cichliformes</taxon>
        <taxon>Cichlidae</taxon>
        <taxon>African cichlids</taxon>
        <taxon>Pseudocrenilabrinae</taxon>
        <taxon>Oreochromini</taxon>
        <taxon>Oreochromis</taxon>
    </lineage>
</organism>
<feature type="domain" description="ZP" evidence="15">
    <location>
        <begin position="96"/>
        <end position="352"/>
    </location>
</feature>
<keyword evidence="10" id="KW-1133">Transmembrane helix</keyword>
<dbReference type="GO" id="GO:0032190">
    <property type="term" value="F:acrosin binding"/>
    <property type="evidence" value="ECO:0007669"/>
    <property type="project" value="TreeGrafter"/>
</dbReference>
<evidence type="ECO:0000256" key="10">
    <source>
        <dbReference type="ARBA" id="ARBA00022989"/>
    </source>
</evidence>
<keyword evidence="8" id="KW-0812">Transmembrane</keyword>
<evidence type="ECO:0000256" key="11">
    <source>
        <dbReference type="ARBA" id="ARBA00023136"/>
    </source>
</evidence>
<keyword evidence="12 14" id="KW-1015">Disulfide bond</keyword>
<sequence>MCACFKQMEHSKHMPDKMITIFFCLVCGALAAAQESNEILHPAASKFGNHRANQQEPPFLEPLSWRFPEEPTKDEPHFPPNFELRTTVAPDSIKVICGDNSIRVEAKRDLLGIGVLVQTADVTLGGCAATEEDPKAQILIFESELHGCGSQLLVRLKCIHLCVHTALHAQPSGGSPIVRTIDFSVSIECHYRRKNDVSSDVLKPTWAPFSPPSPFFFFLVLYLSDDWQFPRSSTQFFLGDMIKFEASVEQFHHVPLRVTVDSCVATVVPNVDTVPRYAFLGNNGCMFDGQLTGSSSRFLPQFQHGNNKIIIVCSLYLVHSRNLLNDRWREASGIHHACSCCDTDCRAGTRAA</sequence>
<dbReference type="FunFam" id="2.60.40.3210:FF:000001">
    <property type="entry name" value="Zona pellucida sperm-binding protein 3"/>
    <property type="match status" value="1"/>
</dbReference>